<sequence>TFTYDAVFDDNVSQSDLYNNVRGELLDAFLNGYNATVLAYGQTGSGKTFTMGSENHGGSENYSDGLIPRFMADIFNILMGRRESSKNATLTEQQQQSDALIDFKLSATFLEVYGEDIHDLLDEDRKSLPIREDSNGEVIVVGLRSTQVSSDVEALNVLNTGTMNRTTAATLMNCTSSRSHAVFTVNLVQVVRGAEGVDVTTTSRFTFVDLAGSERMKKTGAEGERAKEGIKINEGLLALGNVINALADEERLARGEKVHVPYRQSKLTRLLQDALGGNSQTLFLACVSPSDTNASETLSTLQYANRARNIKNVPTRNVDATVLELQRLRSLTNVLKCELIKQRFDEK</sequence>
<keyword evidence="7" id="KW-0493">Microtubule</keyword>
<gene>
    <name evidence="9" type="ORF">THAPSDRAFT_32840</name>
</gene>
<dbReference type="GO" id="GO:0005871">
    <property type="term" value="C:kinesin complex"/>
    <property type="evidence" value="ECO:0000318"/>
    <property type="project" value="GO_Central"/>
</dbReference>
<dbReference type="GO" id="GO:0016887">
    <property type="term" value="F:ATP hydrolysis activity"/>
    <property type="evidence" value="ECO:0000318"/>
    <property type="project" value="GO_Central"/>
</dbReference>
<dbReference type="GO" id="GO:0003777">
    <property type="term" value="F:microtubule motor activity"/>
    <property type="evidence" value="ECO:0000318"/>
    <property type="project" value="GO_Central"/>
</dbReference>
<dbReference type="InterPro" id="IPR036961">
    <property type="entry name" value="Kinesin_motor_dom_sf"/>
</dbReference>
<dbReference type="PANTHER" id="PTHR47969:SF15">
    <property type="entry name" value="CHROMOSOME-ASSOCIATED KINESIN KIF4A-RELATED"/>
    <property type="match status" value="1"/>
</dbReference>
<evidence type="ECO:0000256" key="3">
    <source>
        <dbReference type="ARBA" id="ARBA00022741"/>
    </source>
</evidence>
<dbReference type="RefSeq" id="XP_002288536.1">
    <property type="nucleotide sequence ID" value="XM_002288500.1"/>
</dbReference>
<protein>
    <recommendedName>
        <fullName evidence="7">Kinesin-like protein</fullName>
    </recommendedName>
</protein>
<feature type="non-terminal residue" evidence="9">
    <location>
        <position position="347"/>
    </location>
</feature>
<organism evidence="9 10">
    <name type="scientific">Thalassiosira pseudonana</name>
    <name type="common">Marine diatom</name>
    <name type="synonym">Cyclotella nana</name>
    <dbReference type="NCBI Taxonomy" id="35128"/>
    <lineage>
        <taxon>Eukaryota</taxon>
        <taxon>Sar</taxon>
        <taxon>Stramenopiles</taxon>
        <taxon>Ochrophyta</taxon>
        <taxon>Bacillariophyta</taxon>
        <taxon>Coscinodiscophyceae</taxon>
        <taxon>Thalassiosirophycidae</taxon>
        <taxon>Thalassiosirales</taxon>
        <taxon>Thalassiosiraceae</taxon>
        <taxon>Thalassiosira</taxon>
    </lineage>
</organism>
<evidence type="ECO:0000313" key="9">
    <source>
        <dbReference type="EMBL" id="EED93972.1"/>
    </source>
</evidence>
<proteinExistence type="inferred from homology"/>
<dbReference type="InterPro" id="IPR001752">
    <property type="entry name" value="Kinesin_motor_dom"/>
</dbReference>
<dbReference type="GO" id="GO:0007018">
    <property type="term" value="P:microtubule-based movement"/>
    <property type="evidence" value="ECO:0000318"/>
    <property type="project" value="GO_Central"/>
</dbReference>
<keyword evidence="3 6" id="KW-0547">Nucleotide-binding</keyword>
<dbReference type="GO" id="GO:0005524">
    <property type="term" value="F:ATP binding"/>
    <property type="evidence" value="ECO:0007669"/>
    <property type="project" value="UniProtKB-UniRule"/>
</dbReference>
<dbReference type="PaxDb" id="35128-Thaps32840"/>
<reference evidence="9 10" key="2">
    <citation type="journal article" date="2008" name="Nature">
        <title>The Phaeodactylum genome reveals the evolutionary history of diatom genomes.</title>
        <authorList>
            <person name="Bowler C."/>
            <person name="Allen A.E."/>
            <person name="Badger J.H."/>
            <person name="Grimwood J."/>
            <person name="Jabbari K."/>
            <person name="Kuo A."/>
            <person name="Maheswari U."/>
            <person name="Martens C."/>
            <person name="Maumus F."/>
            <person name="Otillar R.P."/>
            <person name="Rayko E."/>
            <person name="Salamov A."/>
            <person name="Vandepoele K."/>
            <person name="Beszteri B."/>
            <person name="Gruber A."/>
            <person name="Heijde M."/>
            <person name="Katinka M."/>
            <person name="Mock T."/>
            <person name="Valentin K."/>
            <person name="Verret F."/>
            <person name="Berges J.A."/>
            <person name="Brownlee C."/>
            <person name="Cadoret J.P."/>
            <person name="Chiovitti A."/>
            <person name="Choi C.J."/>
            <person name="Coesel S."/>
            <person name="De Martino A."/>
            <person name="Detter J.C."/>
            <person name="Durkin C."/>
            <person name="Falciatore A."/>
            <person name="Fournet J."/>
            <person name="Haruta M."/>
            <person name="Huysman M.J."/>
            <person name="Jenkins B.D."/>
            <person name="Jiroutova K."/>
            <person name="Jorgensen R.E."/>
            <person name="Joubert Y."/>
            <person name="Kaplan A."/>
            <person name="Kroger N."/>
            <person name="Kroth P.G."/>
            <person name="La Roche J."/>
            <person name="Lindquist E."/>
            <person name="Lommer M."/>
            <person name="Martin-Jezequel V."/>
            <person name="Lopez P.J."/>
            <person name="Lucas S."/>
            <person name="Mangogna M."/>
            <person name="McGinnis K."/>
            <person name="Medlin L.K."/>
            <person name="Montsant A."/>
            <person name="Oudot-Le Secq M.P."/>
            <person name="Napoli C."/>
            <person name="Obornik M."/>
            <person name="Parker M.S."/>
            <person name="Petit J.L."/>
            <person name="Porcel B.M."/>
            <person name="Poulsen N."/>
            <person name="Robison M."/>
            <person name="Rychlewski L."/>
            <person name="Rynearson T.A."/>
            <person name="Schmutz J."/>
            <person name="Shapiro H."/>
            <person name="Siaut M."/>
            <person name="Stanley M."/>
            <person name="Sussman M.R."/>
            <person name="Taylor A.R."/>
            <person name="Vardi A."/>
            <person name="von Dassow P."/>
            <person name="Vyverman W."/>
            <person name="Willis A."/>
            <person name="Wyrwicz L.S."/>
            <person name="Rokhsar D.S."/>
            <person name="Weissenbach J."/>
            <person name="Armbrust E.V."/>
            <person name="Green B.R."/>
            <person name="Van de Peer Y."/>
            <person name="Grigoriev I.V."/>
        </authorList>
    </citation>
    <scope>NUCLEOTIDE SEQUENCE [LARGE SCALE GENOMIC DNA]</scope>
    <source>
        <strain evidence="9 10">CCMP1335</strain>
    </source>
</reference>
<dbReference type="InterPro" id="IPR019821">
    <property type="entry name" value="Kinesin_motor_CS"/>
</dbReference>
<keyword evidence="10" id="KW-1185">Reference proteome</keyword>
<keyword evidence="6 7" id="KW-0505">Motor protein</keyword>
<dbReference type="Proteomes" id="UP000001449">
    <property type="component" value="Chromosome 3"/>
</dbReference>
<evidence type="ECO:0000256" key="2">
    <source>
        <dbReference type="ARBA" id="ARBA00022490"/>
    </source>
</evidence>
<keyword evidence="4 6" id="KW-0067">ATP-binding</keyword>
<dbReference type="InParanoid" id="B8BW53"/>
<name>B8BW53_THAPS</name>
<dbReference type="GeneID" id="7445364"/>
<dbReference type="PROSITE" id="PS50067">
    <property type="entry name" value="KINESIN_MOTOR_2"/>
    <property type="match status" value="1"/>
</dbReference>
<reference evidence="9 10" key="1">
    <citation type="journal article" date="2004" name="Science">
        <title>The genome of the diatom Thalassiosira pseudonana: ecology, evolution, and metabolism.</title>
        <authorList>
            <person name="Armbrust E.V."/>
            <person name="Berges J.A."/>
            <person name="Bowler C."/>
            <person name="Green B.R."/>
            <person name="Martinez D."/>
            <person name="Putnam N.H."/>
            <person name="Zhou S."/>
            <person name="Allen A.E."/>
            <person name="Apt K.E."/>
            <person name="Bechner M."/>
            <person name="Brzezinski M.A."/>
            <person name="Chaal B.K."/>
            <person name="Chiovitti A."/>
            <person name="Davis A.K."/>
            <person name="Demarest M.S."/>
            <person name="Detter J.C."/>
            <person name="Glavina T."/>
            <person name="Goodstein D."/>
            <person name="Hadi M.Z."/>
            <person name="Hellsten U."/>
            <person name="Hildebrand M."/>
            <person name="Jenkins B.D."/>
            <person name="Jurka J."/>
            <person name="Kapitonov V.V."/>
            <person name="Kroger N."/>
            <person name="Lau W.W."/>
            <person name="Lane T.W."/>
            <person name="Larimer F.W."/>
            <person name="Lippmeier J.C."/>
            <person name="Lucas S."/>
            <person name="Medina M."/>
            <person name="Montsant A."/>
            <person name="Obornik M."/>
            <person name="Parker M.S."/>
            <person name="Palenik B."/>
            <person name="Pazour G.J."/>
            <person name="Richardson P.M."/>
            <person name="Rynearson T.A."/>
            <person name="Saito M.A."/>
            <person name="Schwartz D.C."/>
            <person name="Thamatrakoln K."/>
            <person name="Valentin K."/>
            <person name="Vardi A."/>
            <person name="Wilkerson F.P."/>
            <person name="Rokhsar D.S."/>
        </authorList>
    </citation>
    <scope>NUCLEOTIDE SEQUENCE [LARGE SCALE GENOMIC DNA]</scope>
    <source>
        <strain evidence="9 10">CCMP1335</strain>
    </source>
</reference>
<evidence type="ECO:0000256" key="1">
    <source>
        <dbReference type="ARBA" id="ARBA00004496"/>
    </source>
</evidence>
<evidence type="ECO:0000256" key="4">
    <source>
        <dbReference type="ARBA" id="ARBA00022840"/>
    </source>
</evidence>
<dbReference type="PANTHER" id="PTHR47969">
    <property type="entry name" value="CHROMOSOME-ASSOCIATED KINESIN KIF4A-RELATED"/>
    <property type="match status" value="1"/>
</dbReference>
<dbReference type="SUPFAM" id="SSF52540">
    <property type="entry name" value="P-loop containing nucleoside triphosphate hydrolases"/>
    <property type="match status" value="1"/>
</dbReference>
<dbReference type="AlphaFoldDB" id="B8BW53"/>
<dbReference type="eggNOG" id="KOG0244">
    <property type="taxonomic scope" value="Eukaryota"/>
</dbReference>
<accession>B8BW53</accession>
<keyword evidence="2" id="KW-0963">Cytoplasm</keyword>
<evidence type="ECO:0000313" key="10">
    <source>
        <dbReference type="Proteomes" id="UP000001449"/>
    </source>
</evidence>
<dbReference type="InterPro" id="IPR027640">
    <property type="entry name" value="Kinesin-like_fam"/>
</dbReference>
<dbReference type="OMA" id="CINPAST"/>
<feature type="binding site" evidence="6">
    <location>
        <begin position="41"/>
        <end position="48"/>
    </location>
    <ligand>
        <name>ATP</name>
        <dbReference type="ChEBI" id="CHEBI:30616"/>
    </ligand>
</feature>
<dbReference type="InterPro" id="IPR027417">
    <property type="entry name" value="P-loop_NTPase"/>
</dbReference>
<dbReference type="PRINTS" id="PR00380">
    <property type="entry name" value="KINESINHEAVY"/>
</dbReference>
<dbReference type="SMART" id="SM00129">
    <property type="entry name" value="KISc"/>
    <property type="match status" value="1"/>
</dbReference>
<dbReference type="GO" id="GO:0008017">
    <property type="term" value="F:microtubule binding"/>
    <property type="evidence" value="ECO:0000318"/>
    <property type="project" value="GO_Central"/>
</dbReference>
<evidence type="ECO:0000259" key="8">
    <source>
        <dbReference type="PROSITE" id="PS50067"/>
    </source>
</evidence>
<dbReference type="Gene3D" id="3.40.850.10">
    <property type="entry name" value="Kinesin motor domain"/>
    <property type="match status" value="1"/>
</dbReference>
<comment type="similarity">
    <text evidence="6 7">Belongs to the TRAFAC class myosin-kinesin ATPase superfamily. Kinesin family.</text>
</comment>
<evidence type="ECO:0000256" key="6">
    <source>
        <dbReference type="PROSITE-ProRule" id="PRU00283"/>
    </source>
</evidence>
<dbReference type="PROSITE" id="PS00411">
    <property type="entry name" value="KINESIN_MOTOR_1"/>
    <property type="match status" value="1"/>
</dbReference>
<dbReference type="Pfam" id="PF00225">
    <property type="entry name" value="Kinesin"/>
    <property type="match status" value="1"/>
</dbReference>
<dbReference type="GO" id="GO:0005737">
    <property type="term" value="C:cytoplasm"/>
    <property type="evidence" value="ECO:0000318"/>
    <property type="project" value="GO_Central"/>
</dbReference>
<evidence type="ECO:0000256" key="5">
    <source>
        <dbReference type="ARBA" id="ARBA00023054"/>
    </source>
</evidence>
<feature type="domain" description="Kinesin motor" evidence="8">
    <location>
        <begin position="1"/>
        <end position="310"/>
    </location>
</feature>
<dbReference type="KEGG" id="tps:THAPSDRAFT_32840"/>
<dbReference type="HOGENOM" id="CLU_001485_2_1_1"/>
<dbReference type="STRING" id="35128.B8BW53"/>
<dbReference type="GO" id="GO:0005874">
    <property type="term" value="C:microtubule"/>
    <property type="evidence" value="ECO:0000318"/>
    <property type="project" value="GO_Central"/>
</dbReference>
<keyword evidence="5" id="KW-0175">Coiled coil</keyword>
<dbReference type="EMBL" id="CM000640">
    <property type="protein sequence ID" value="EED93972.1"/>
    <property type="molecule type" value="Genomic_DNA"/>
</dbReference>
<comment type="subcellular location">
    <subcellularLocation>
        <location evidence="1">Cytoplasm</location>
    </subcellularLocation>
</comment>
<evidence type="ECO:0000256" key="7">
    <source>
        <dbReference type="RuleBase" id="RU000394"/>
    </source>
</evidence>
<feature type="non-terminal residue" evidence="9">
    <location>
        <position position="1"/>
    </location>
</feature>